<organism evidence="2 3">
    <name type="scientific">Leishmania donovani</name>
    <dbReference type="NCBI Taxonomy" id="5661"/>
    <lineage>
        <taxon>Eukaryota</taxon>
        <taxon>Discoba</taxon>
        <taxon>Euglenozoa</taxon>
        <taxon>Kinetoplastea</taxon>
        <taxon>Metakinetoplastina</taxon>
        <taxon>Trypanosomatida</taxon>
        <taxon>Trypanosomatidae</taxon>
        <taxon>Leishmaniinae</taxon>
        <taxon>Leishmania</taxon>
    </lineage>
</organism>
<evidence type="ECO:0000256" key="1">
    <source>
        <dbReference type="SAM" id="MobiDB-lite"/>
    </source>
</evidence>
<reference evidence="2 3" key="1">
    <citation type="journal article" date="2018" name="Sci. Rep.">
        <title>A complete Leishmania donovani reference genome identifies novel genetic variations associated with virulence.</title>
        <authorList>
            <person name="Lypaczewski P."/>
            <person name="Hoshizaki J."/>
            <person name="Zhang W.-W."/>
            <person name="McCall L.-I."/>
            <person name="Torcivia-Rodriguez J."/>
            <person name="Simonyan V."/>
            <person name="Kaur A."/>
            <person name="Dewar K."/>
            <person name="Matlashewski G."/>
        </authorList>
    </citation>
    <scope>NUCLEOTIDE SEQUENCE [LARGE SCALE GENOMIC DNA]</scope>
    <source>
        <strain evidence="2 3">LdCL</strain>
    </source>
</reference>
<proteinExistence type="predicted"/>
<dbReference type="Proteomes" id="UP000274082">
    <property type="component" value="Chromosome 35"/>
</dbReference>
<dbReference type="VEuPathDB" id="TriTrypDB:LdBPK_350390.1"/>
<accession>A0A3S7X8R0</accession>
<evidence type="ECO:0000313" key="3">
    <source>
        <dbReference type="Proteomes" id="UP000274082"/>
    </source>
</evidence>
<dbReference type="VEuPathDB" id="TriTrypDB:LdCL_350009000"/>
<protein>
    <submittedName>
        <fullName evidence="2">Uncharacterized protein</fullName>
    </submittedName>
</protein>
<dbReference type="EMBL" id="CP029534">
    <property type="protein sequence ID" value="AYU82840.1"/>
    <property type="molecule type" value="Genomic_DNA"/>
</dbReference>
<feature type="region of interest" description="Disordered" evidence="1">
    <location>
        <begin position="470"/>
        <end position="503"/>
    </location>
</feature>
<sequence length="548" mass="57254">MSYSFSTVNGLLPLGTQRAYVPRASRPHLAWSAVPSSRVIGSQCRLRGDGTAAREQTRGTECTGAEGGEAAFTSASSTELGLAGLLTTDAASGTRLTLYSDPDSPQLPLCSAPIPSQRRVVALWIPPTSTSAEKDGDSNVCAMAPLFVSDDTGGVFAYKWSGSDGLREPAEKRRRTDVDTGRALSEDKDGVWTPVARAHSTLSSDVARMQSRRSAMSSLFAVTRGAPGWAGLTALHASLPCSAALQLVSAREFYHDVRLIDPTRQAVVRTYSTTHAPTGVFCPSVQAAPHCTLIAEGCLATLYDVRCPSAVVSLGEVHESQAEWRAAKDAAAAGTHKQDGSDVEGGEQGNGKSPEGVSAAAALAPIPPLIPGRLTSTVGQVRDICGTVNPFEVACAVDRALCVYDLRKFNRLFTSSSVLKYVIGSVASVAGGRGVVCAGIDAEVRLIPLHEKSDTLSKEMLSLAARVVTQAQQKKKQRSDTRKPEMQDSKAAGGADANAVGPGGTFRTRLSTSVSCTTTWQGAWVTACNGGGAVAVGVSVDGEVFLAQ</sequence>
<feature type="compositionally biased region" description="Basic and acidic residues" evidence="1">
    <location>
        <begin position="478"/>
        <end position="488"/>
    </location>
</feature>
<dbReference type="OrthoDB" id="249710at2759"/>
<keyword evidence="3" id="KW-1185">Reference proteome</keyword>
<dbReference type="VEuPathDB" id="TriTrypDB:LDHU3_35.0550"/>
<name>A0A3S7X8R0_LEIDO</name>
<evidence type="ECO:0000313" key="2">
    <source>
        <dbReference type="EMBL" id="AYU82840.1"/>
    </source>
</evidence>
<dbReference type="AlphaFoldDB" id="A0A3S7X8R0"/>
<feature type="region of interest" description="Disordered" evidence="1">
    <location>
        <begin position="328"/>
        <end position="357"/>
    </location>
</feature>
<gene>
    <name evidence="2" type="ORF">LdCL_350009000</name>
</gene>